<accession>A0A673AMN8</accession>
<gene>
    <name evidence="4" type="primary">LOC115435338</name>
</gene>
<dbReference type="InParanoid" id="A0A673AMN8"/>
<dbReference type="CDD" id="cd02440">
    <property type="entry name" value="AdoMet_MTases"/>
    <property type="match status" value="1"/>
</dbReference>
<dbReference type="SUPFAM" id="SSF53335">
    <property type="entry name" value="S-adenosyl-L-methionine-dependent methyltransferases"/>
    <property type="match status" value="1"/>
</dbReference>
<dbReference type="InterPro" id="IPR025714">
    <property type="entry name" value="Methyltranfer_dom"/>
</dbReference>
<dbReference type="AlphaFoldDB" id="A0A673AMN8"/>
<keyword evidence="1" id="KW-0489">Methyltransferase</keyword>
<dbReference type="Ensembl" id="ENSSORT00005030516.1">
    <property type="protein sequence ID" value="ENSSORP00005029682.1"/>
    <property type="gene ID" value="ENSSORG00005014174.1"/>
</dbReference>
<reference evidence="4" key="3">
    <citation type="submission" date="2025-09" db="UniProtKB">
        <authorList>
            <consortium name="Ensembl"/>
        </authorList>
    </citation>
    <scope>IDENTIFICATION</scope>
</reference>
<evidence type="ECO:0000313" key="5">
    <source>
        <dbReference type="Proteomes" id="UP000472271"/>
    </source>
</evidence>
<reference evidence="4" key="1">
    <citation type="submission" date="2019-06" db="EMBL/GenBank/DDBJ databases">
        <authorList>
            <consortium name="Wellcome Sanger Institute Data Sharing"/>
        </authorList>
    </citation>
    <scope>NUCLEOTIDE SEQUENCE [LARGE SCALE GENOMIC DNA]</scope>
</reference>
<evidence type="ECO:0000259" key="3">
    <source>
        <dbReference type="Pfam" id="PF13847"/>
    </source>
</evidence>
<dbReference type="GO" id="GO:0032259">
    <property type="term" value="P:methylation"/>
    <property type="evidence" value="ECO:0007669"/>
    <property type="project" value="UniProtKB-KW"/>
</dbReference>
<dbReference type="GO" id="GO:0008168">
    <property type="term" value="F:methyltransferase activity"/>
    <property type="evidence" value="ECO:0007669"/>
    <property type="project" value="UniProtKB-KW"/>
</dbReference>
<name>A0A673AMN8_9TELE</name>
<dbReference type="Pfam" id="PF13847">
    <property type="entry name" value="Methyltransf_31"/>
    <property type="match status" value="1"/>
</dbReference>
<organism evidence="4 5">
    <name type="scientific">Sphaeramia orbicularis</name>
    <name type="common">orbiculate cardinalfish</name>
    <dbReference type="NCBI Taxonomy" id="375764"/>
    <lineage>
        <taxon>Eukaryota</taxon>
        <taxon>Metazoa</taxon>
        <taxon>Chordata</taxon>
        <taxon>Craniata</taxon>
        <taxon>Vertebrata</taxon>
        <taxon>Euteleostomi</taxon>
        <taxon>Actinopterygii</taxon>
        <taxon>Neopterygii</taxon>
        <taxon>Teleostei</taxon>
        <taxon>Neoteleostei</taxon>
        <taxon>Acanthomorphata</taxon>
        <taxon>Gobiaria</taxon>
        <taxon>Kurtiformes</taxon>
        <taxon>Apogonoidei</taxon>
        <taxon>Apogonidae</taxon>
        <taxon>Apogoninae</taxon>
        <taxon>Sphaeramia</taxon>
    </lineage>
</organism>
<reference evidence="4" key="2">
    <citation type="submission" date="2025-08" db="UniProtKB">
        <authorList>
            <consortium name="Ensembl"/>
        </authorList>
    </citation>
    <scope>IDENTIFICATION</scope>
</reference>
<sequence>MSTSSRTIHDAHTVIKSCSTTDPKEKAKIYNIWAENYEEDHKLLSYRGAYLAVDFLSEHFCGRPEESLVLDVACGSGMVANLMTELGFRSFVGVDGSKGMLELAAKTGLYQDLKLALLGTEPLPAQTGVFDVVITAGAFYPGSVPVNVIRELCKAAKPGGLVCIARGNYRRPIHIEYTENLQKEQQLMEEEGLWGLKGTKQIDRYIRNPDVECGGDGEDIQEDQFISGTVYLYKKSISASTSTQ</sequence>
<dbReference type="InterPro" id="IPR029063">
    <property type="entry name" value="SAM-dependent_MTases_sf"/>
</dbReference>
<dbReference type="PANTHER" id="PTHR44942:SF4">
    <property type="entry name" value="METHYLTRANSFERASE TYPE 11 DOMAIN-CONTAINING PROTEIN"/>
    <property type="match status" value="1"/>
</dbReference>
<keyword evidence="2" id="KW-0808">Transferase</keyword>
<protein>
    <recommendedName>
        <fullName evidence="3">Methyltransferase domain-containing protein</fullName>
    </recommendedName>
</protein>
<evidence type="ECO:0000313" key="4">
    <source>
        <dbReference type="Ensembl" id="ENSSORP00005029682.1"/>
    </source>
</evidence>
<feature type="domain" description="Methyltransferase" evidence="3">
    <location>
        <begin position="69"/>
        <end position="194"/>
    </location>
</feature>
<proteinExistence type="predicted"/>
<dbReference type="Gene3D" id="3.40.50.150">
    <property type="entry name" value="Vaccinia Virus protein VP39"/>
    <property type="match status" value="1"/>
</dbReference>
<evidence type="ECO:0000256" key="2">
    <source>
        <dbReference type="ARBA" id="ARBA00022679"/>
    </source>
</evidence>
<evidence type="ECO:0000256" key="1">
    <source>
        <dbReference type="ARBA" id="ARBA00022603"/>
    </source>
</evidence>
<dbReference type="PANTHER" id="PTHR44942">
    <property type="entry name" value="METHYLTRANSF_11 DOMAIN-CONTAINING PROTEIN"/>
    <property type="match status" value="1"/>
</dbReference>
<dbReference type="Proteomes" id="UP000472271">
    <property type="component" value="Chromosome 16"/>
</dbReference>
<keyword evidence="5" id="KW-1185">Reference proteome</keyword>
<dbReference type="InterPro" id="IPR051052">
    <property type="entry name" value="Diverse_substrate_MTase"/>
</dbReference>